<dbReference type="RefSeq" id="XP_040745085.1">
    <property type="nucleotide sequence ID" value="XM_040890252.1"/>
</dbReference>
<dbReference type="Gene3D" id="3.30.1520.10">
    <property type="entry name" value="Phox-like domain"/>
    <property type="match status" value="1"/>
</dbReference>
<dbReference type="AlphaFoldDB" id="A0A1Y1WDG9"/>
<protein>
    <submittedName>
        <fullName evidence="3">Phox-like protein</fullName>
    </submittedName>
</protein>
<dbReference type="SMART" id="SM00312">
    <property type="entry name" value="PX"/>
    <property type="match status" value="1"/>
</dbReference>
<feature type="region of interest" description="Disordered" evidence="1">
    <location>
        <begin position="148"/>
        <end position="178"/>
    </location>
</feature>
<comment type="caution">
    <text evidence="3">The sequence shown here is derived from an EMBL/GenBank/DDBJ whole genome shotgun (WGS) entry which is preliminary data.</text>
</comment>
<dbReference type="OrthoDB" id="10254720at2759"/>
<evidence type="ECO:0000259" key="2">
    <source>
        <dbReference type="PROSITE" id="PS50195"/>
    </source>
</evidence>
<feature type="domain" description="PX" evidence="2">
    <location>
        <begin position="240"/>
        <end position="352"/>
    </location>
</feature>
<dbReference type="InterPro" id="IPR001683">
    <property type="entry name" value="PX_dom"/>
</dbReference>
<name>A0A1Y1WDG9_9FUNG</name>
<evidence type="ECO:0000256" key="1">
    <source>
        <dbReference type="SAM" id="MobiDB-lite"/>
    </source>
</evidence>
<keyword evidence="4" id="KW-1185">Reference proteome</keyword>
<accession>A0A1Y1WDG9</accession>
<dbReference type="Pfam" id="PF00787">
    <property type="entry name" value="PX"/>
    <property type="match status" value="1"/>
</dbReference>
<sequence>MQWMQTQQIRLEGLGDSELEDTEDIDTSMNELMQCVLYTEIRKDIRQLADSLETVQFNLFSSRQNTSMDLSEPVEPDRKKCAEAWERTQEIAKQLYEACMEVDEWRRTAVIAGFVEKHQPEDCSSVESTRSTKSVRLPIEQIIMEARERQRQRKRASSLGTQRAVSVNGDAWGASPPPISRLMQAELEANELRPQPKSPLHSSTPDAVLSPSGDALTQPLATLRLVNDSADTDTHRRRTYCNDVRIVGWTTTGRGLDVHTEFKVFAHLSAGGNVTVMRRYTDFVVLREVLCERYRTFRKRIPHLPHKQAFGKFDDQFLKKRESGLQFFLAYVVLHPVIGASTVVRQWFEGAP</sequence>
<organism evidence="3 4">
    <name type="scientific">Linderina pennispora</name>
    <dbReference type="NCBI Taxonomy" id="61395"/>
    <lineage>
        <taxon>Eukaryota</taxon>
        <taxon>Fungi</taxon>
        <taxon>Fungi incertae sedis</taxon>
        <taxon>Zoopagomycota</taxon>
        <taxon>Kickxellomycotina</taxon>
        <taxon>Kickxellomycetes</taxon>
        <taxon>Kickxellales</taxon>
        <taxon>Kickxellaceae</taxon>
        <taxon>Linderina</taxon>
    </lineage>
</organism>
<evidence type="ECO:0000313" key="3">
    <source>
        <dbReference type="EMBL" id="ORX71570.1"/>
    </source>
</evidence>
<dbReference type="SUPFAM" id="SSF64268">
    <property type="entry name" value="PX domain"/>
    <property type="match status" value="1"/>
</dbReference>
<dbReference type="GeneID" id="63806900"/>
<dbReference type="InterPro" id="IPR036871">
    <property type="entry name" value="PX_dom_sf"/>
</dbReference>
<gene>
    <name evidence="3" type="ORF">DL89DRAFT_292036</name>
</gene>
<proteinExistence type="predicted"/>
<dbReference type="GO" id="GO:0035091">
    <property type="term" value="F:phosphatidylinositol binding"/>
    <property type="evidence" value="ECO:0007669"/>
    <property type="project" value="InterPro"/>
</dbReference>
<evidence type="ECO:0000313" key="4">
    <source>
        <dbReference type="Proteomes" id="UP000193922"/>
    </source>
</evidence>
<dbReference type="PANTHER" id="PTHR10555:SF170">
    <property type="entry name" value="FI18122P1"/>
    <property type="match status" value="1"/>
</dbReference>
<dbReference type="Proteomes" id="UP000193922">
    <property type="component" value="Unassembled WGS sequence"/>
</dbReference>
<dbReference type="STRING" id="61395.A0A1Y1WDG9"/>
<dbReference type="PANTHER" id="PTHR10555">
    <property type="entry name" value="SORTING NEXIN"/>
    <property type="match status" value="1"/>
</dbReference>
<reference evidence="3 4" key="1">
    <citation type="submission" date="2016-07" db="EMBL/GenBank/DDBJ databases">
        <title>Pervasive Adenine N6-methylation of Active Genes in Fungi.</title>
        <authorList>
            <consortium name="DOE Joint Genome Institute"/>
            <person name="Mondo S.J."/>
            <person name="Dannebaum R.O."/>
            <person name="Kuo R.C."/>
            <person name="Labutti K."/>
            <person name="Haridas S."/>
            <person name="Kuo A."/>
            <person name="Salamov A."/>
            <person name="Ahrendt S.R."/>
            <person name="Lipzen A."/>
            <person name="Sullivan W."/>
            <person name="Andreopoulos W.B."/>
            <person name="Clum A."/>
            <person name="Lindquist E."/>
            <person name="Daum C."/>
            <person name="Ramamoorthy G.K."/>
            <person name="Gryganskyi A."/>
            <person name="Culley D."/>
            <person name="Magnuson J.K."/>
            <person name="James T.Y."/>
            <person name="O'Malley M.A."/>
            <person name="Stajich J.E."/>
            <person name="Spatafora J.W."/>
            <person name="Visel A."/>
            <person name="Grigoriev I.V."/>
        </authorList>
    </citation>
    <scope>NUCLEOTIDE SEQUENCE [LARGE SCALE GENOMIC DNA]</scope>
    <source>
        <strain evidence="3 4">ATCC 12442</strain>
    </source>
</reference>
<dbReference type="GO" id="GO:0005768">
    <property type="term" value="C:endosome"/>
    <property type="evidence" value="ECO:0007669"/>
    <property type="project" value="TreeGrafter"/>
</dbReference>
<dbReference type="EMBL" id="MCFD01000004">
    <property type="protein sequence ID" value="ORX71570.1"/>
    <property type="molecule type" value="Genomic_DNA"/>
</dbReference>
<feature type="region of interest" description="Disordered" evidence="1">
    <location>
        <begin position="191"/>
        <end position="213"/>
    </location>
</feature>
<dbReference type="PROSITE" id="PS50195">
    <property type="entry name" value="PX"/>
    <property type="match status" value="1"/>
</dbReference>